<protein>
    <recommendedName>
        <fullName evidence="1">LysR substrate-binding domain-containing protein</fullName>
    </recommendedName>
</protein>
<dbReference type="EMBL" id="NARP01000028">
    <property type="protein sequence ID" value="OTP98608.1"/>
    <property type="molecule type" value="Genomic_DNA"/>
</dbReference>
<name>A0A242NFK3_9GAMM</name>
<dbReference type="InterPro" id="IPR005119">
    <property type="entry name" value="LysR_subst-bd"/>
</dbReference>
<dbReference type="SUPFAM" id="SSF53850">
    <property type="entry name" value="Periplasmic binding protein-like II"/>
    <property type="match status" value="1"/>
</dbReference>
<comment type="caution">
    <text evidence="2">The sequence shown here is derived from an EMBL/GenBank/DDBJ whole genome shotgun (WGS) entry which is preliminary data.</text>
</comment>
<feature type="domain" description="LysR substrate-binding" evidence="1">
    <location>
        <begin position="8"/>
        <end position="145"/>
    </location>
</feature>
<evidence type="ECO:0000313" key="4">
    <source>
        <dbReference type="Proteomes" id="UP000194800"/>
    </source>
</evidence>
<evidence type="ECO:0000259" key="1">
    <source>
        <dbReference type="Pfam" id="PF03466"/>
    </source>
</evidence>
<dbReference type="Proteomes" id="UP000194977">
    <property type="component" value="Unassembled WGS sequence"/>
</dbReference>
<dbReference type="EMBL" id="NART01000076">
    <property type="protein sequence ID" value="OTQ08599.1"/>
    <property type="molecule type" value="Genomic_DNA"/>
</dbReference>
<dbReference type="AlphaFoldDB" id="A0A242NFK3"/>
<dbReference type="Proteomes" id="UP000194800">
    <property type="component" value="Unassembled WGS sequence"/>
</dbReference>
<evidence type="ECO:0000313" key="3">
    <source>
        <dbReference type="EMBL" id="OTQ08599.1"/>
    </source>
</evidence>
<evidence type="ECO:0000313" key="2">
    <source>
        <dbReference type="EMBL" id="OTP98608.1"/>
    </source>
</evidence>
<sequence>MTELESIKLLEGSLQIVFVRLPVDSNLTTQSIFQEMLALAIPENCHKDLSNNLHKILNYYPLYQLDSNTYPCLAEQTELFLQHNQLNAHKIFVQGDMTTLLALVAGGNAVAFIPQSMRQFLPVKVKLLTPEQNNIQWEIVMTWNSKINNDYRDNFIKIVNAHN</sequence>
<dbReference type="Pfam" id="PF03466">
    <property type="entry name" value="LysR_substrate"/>
    <property type="match status" value="1"/>
</dbReference>
<keyword evidence="4" id="KW-1185">Reference proteome</keyword>
<accession>A0A242NFK3</accession>
<dbReference type="Gene3D" id="3.40.190.10">
    <property type="entry name" value="Periplasmic binding protein-like II"/>
    <property type="match status" value="2"/>
</dbReference>
<proteinExistence type="predicted"/>
<evidence type="ECO:0000313" key="5">
    <source>
        <dbReference type="Proteomes" id="UP000194977"/>
    </source>
</evidence>
<organism evidence="2 5">
    <name type="scientific">Gilliamella apicola</name>
    <dbReference type="NCBI Taxonomy" id="1196095"/>
    <lineage>
        <taxon>Bacteria</taxon>
        <taxon>Pseudomonadati</taxon>
        <taxon>Pseudomonadota</taxon>
        <taxon>Gammaproteobacteria</taxon>
        <taxon>Orbales</taxon>
        <taxon>Orbaceae</taxon>
        <taxon>Gilliamella</taxon>
    </lineage>
</organism>
<dbReference type="OrthoDB" id="9067838at2"/>
<gene>
    <name evidence="3" type="ORF">B6C91_11800</name>
    <name evidence="2" type="ORF">B6D08_10635</name>
</gene>
<reference evidence="4 5" key="1">
    <citation type="submission" date="2017-03" db="EMBL/GenBank/DDBJ databases">
        <title>Comparative genomics of honeybee gut symbionts reveal geographically distinct and subgroup specific antibiotic resistance.</title>
        <authorList>
            <person name="Ludvigsen J."/>
            <person name="Porcellato D."/>
            <person name="Labee-Lund T.M."/>
            <person name="Amdam G.V."/>
            <person name="Rudi K."/>
        </authorList>
    </citation>
    <scope>NUCLEOTIDE SEQUENCE [LARGE SCALE GENOMIC DNA]</scope>
    <source>
        <strain evidence="2 5">A-7-12</strain>
        <strain evidence="3 4">A-9-12</strain>
    </source>
</reference>